<evidence type="ECO:0000313" key="1">
    <source>
        <dbReference type="EMBL" id="KJD31299.1"/>
    </source>
</evidence>
<proteinExistence type="predicted"/>
<sequence length="173" mass="19778">MKFKGFVILSVIVVFFSCKKEAAITKDSEQEKKVSTQLVSEQEVAKLKYIEYALDAKTKEAIKDWKPYFELQDVINKVKLGDLGYFVAEENEVDLLLKNLEKTIPKAVNSASITARMLVLKTTMLKLKSLANLDNTKTDDLLLAIKENFTAFSNVNFQMNKKIEFDSRDIERP</sequence>
<dbReference type="OrthoDB" id="1443931at2"/>
<dbReference type="Proteomes" id="UP000032361">
    <property type="component" value="Unassembled WGS sequence"/>
</dbReference>
<protein>
    <recommendedName>
        <fullName evidence="3">Lipoprotein</fullName>
    </recommendedName>
</protein>
<dbReference type="PROSITE" id="PS51257">
    <property type="entry name" value="PROKAR_LIPOPROTEIN"/>
    <property type="match status" value="1"/>
</dbReference>
<comment type="caution">
    <text evidence="1">The sequence shown here is derived from an EMBL/GenBank/DDBJ whole genome shotgun (WGS) entry which is preliminary data.</text>
</comment>
<keyword evidence="2" id="KW-1185">Reference proteome</keyword>
<dbReference type="AlphaFoldDB" id="A0A0D7VWZ4"/>
<gene>
    <name evidence="1" type="ORF">PK35_15830</name>
</gene>
<dbReference type="PATRIC" id="fig|1382798.3.peg.1734"/>
<evidence type="ECO:0000313" key="2">
    <source>
        <dbReference type="Proteomes" id="UP000032361"/>
    </source>
</evidence>
<dbReference type="RefSeq" id="WP_044627547.1">
    <property type="nucleotide sequence ID" value="NZ_JTDV01000016.1"/>
</dbReference>
<reference evidence="1 2" key="1">
    <citation type="journal article" date="2015" name="Antonie Van Leeuwenhoek">
        <title>Tamlana nanhaiensis sp. nov., isolated from surface seawater collected from the South China Sea.</title>
        <authorList>
            <person name="Liu X."/>
            <person name="Lai Q."/>
            <person name="Du Y."/>
            <person name="Li G."/>
            <person name="Sun F."/>
            <person name="Shao Z."/>
        </authorList>
    </citation>
    <scope>NUCLEOTIDE SEQUENCE [LARGE SCALE GENOMIC DNA]</scope>
    <source>
        <strain evidence="1 2">FHC16</strain>
    </source>
</reference>
<accession>A0A0D7VWZ4</accession>
<dbReference type="STRING" id="1382798.PK35_15830"/>
<dbReference type="EMBL" id="JTDV01000016">
    <property type="protein sequence ID" value="KJD31299.1"/>
    <property type="molecule type" value="Genomic_DNA"/>
</dbReference>
<name>A0A0D7VWZ4_9FLAO</name>
<organism evidence="1 2">
    <name type="scientific">Neotamlana nanhaiensis</name>
    <dbReference type="NCBI Taxonomy" id="1382798"/>
    <lineage>
        <taxon>Bacteria</taxon>
        <taxon>Pseudomonadati</taxon>
        <taxon>Bacteroidota</taxon>
        <taxon>Flavobacteriia</taxon>
        <taxon>Flavobacteriales</taxon>
        <taxon>Flavobacteriaceae</taxon>
        <taxon>Neotamlana</taxon>
    </lineage>
</organism>
<evidence type="ECO:0008006" key="3">
    <source>
        <dbReference type="Google" id="ProtNLM"/>
    </source>
</evidence>